<keyword evidence="2" id="KW-0472">Membrane</keyword>
<keyword evidence="4" id="KW-1185">Reference proteome</keyword>
<accession>A0A1A9VIM3</accession>
<dbReference type="Proteomes" id="UP000078200">
    <property type="component" value="Unassembled WGS sequence"/>
</dbReference>
<feature type="compositionally biased region" description="Low complexity" evidence="1">
    <location>
        <begin position="64"/>
        <end position="112"/>
    </location>
</feature>
<feature type="transmembrane region" description="Helical" evidence="2">
    <location>
        <begin position="28"/>
        <end position="54"/>
    </location>
</feature>
<keyword evidence="2" id="KW-0812">Transmembrane</keyword>
<evidence type="ECO:0000256" key="1">
    <source>
        <dbReference type="SAM" id="MobiDB-lite"/>
    </source>
</evidence>
<feature type="region of interest" description="Disordered" evidence="1">
    <location>
        <begin position="63"/>
        <end position="112"/>
    </location>
</feature>
<evidence type="ECO:0000256" key="2">
    <source>
        <dbReference type="SAM" id="Phobius"/>
    </source>
</evidence>
<protein>
    <submittedName>
        <fullName evidence="3">Uncharacterized protein</fullName>
    </submittedName>
</protein>
<evidence type="ECO:0000313" key="3">
    <source>
        <dbReference type="EnsemblMetazoa" id="GAUT038658-PA"/>
    </source>
</evidence>
<dbReference type="AlphaFoldDB" id="A0A1A9VIM3"/>
<sequence>MQSSGIGYDVGKNYSMFKVYVDLPAHSFYIIPVLFWAQMKCFVLYLCYTSIYLLPLGDSGVNGRSTNTTSSSSTSSSSNNNNSRSSSSCSSSSSSSNRSSSSSSSSSSSKEAVLAALPLPFVVVRLD</sequence>
<dbReference type="VEuPathDB" id="VectorBase:GAUT038658"/>
<name>A0A1A9VIM3_GLOAU</name>
<keyword evidence="2" id="KW-1133">Transmembrane helix</keyword>
<dbReference type="EnsemblMetazoa" id="GAUT038658-RA">
    <property type="protein sequence ID" value="GAUT038658-PA"/>
    <property type="gene ID" value="GAUT038658"/>
</dbReference>
<organism evidence="3 4">
    <name type="scientific">Glossina austeni</name>
    <name type="common">Savannah tsetse fly</name>
    <dbReference type="NCBI Taxonomy" id="7395"/>
    <lineage>
        <taxon>Eukaryota</taxon>
        <taxon>Metazoa</taxon>
        <taxon>Ecdysozoa</taxon>
        <taxon>Arthropoda</taxon>
        <taxon>Hexapoda</taxon>
        <taxon>Insecta</taxon>
        <taxon>Pterygota</taxon>
        <taxon>Neoptera</taxon>
        <taxon>Endopterygota</taxon>
        <taxon>Diptera</taxon>
        <taxon>Brachycera</taxon>
        <taxon>Muscomorpha</taxon>
        <taxon>Hippoboscoidea</taxon>
        <taxon>Glossinidae</taxon>
        <taxon>Glossina</taxon>
    </lineage>
</organism>
<proteinExistence type="predicted"/>
<evidence type="ECO:0000313" key="4">
    <source>
        <dbReference type="Proteomes" id="UP000078200"/>
    </source>
</evidence>
<reference evidence="3" key="1">
    <citation type="submission" date="2020-05" db="UniProtKB">
        <authorList>
            <consortium name="EnsemblMetazoa"/>
        </authorList>
    </citation>
    <scope>IDENTIFICATION</scope>
    <source>
        <strain evidence="3">TTRI</strain>
    </source>
</reference>